<dbReference type="InterPro" id="IPR051081">
    <property type="entry name" value="HTH_MetalResp_TranReg"/>
</dbReference>
<protein>
    <submittedName>
        <fullName evidence="5">ArsR family transcription regulator</fullName>
    </submittedName>
</protein>
<evidence type="ECO:0000256" key="2">
    <source>
        <dbReference type="ARBA" id="ARBA00023125"/>
    </source>
</evidence>
<dbReference type="InterPro" id="IPR005149">
    <property type="entry name" value="Tscrpt_reg_PadR_N"/>
</dbReference>
<dbReference type="EMBL" id="AOMD01000009">
    <property type="protein sequence ID" value="EMA47243.1"/>
    <property type="molecule type" value="Genomic_DNA"/>
</dbReference>
<feature type="domain" description="HTH arsR-type" evidence="4">
    <location>
        <begin position="3"/>
        <end position="75"/>
    </location>
</feature>
<dbReference type="GO" id="GO:0003677">
    <property type="term" value="F:DNA binding"/>
    <property type="evidence" value="ECO:0007669"/>
    <property type="project" value="UniProtKB-KW"/>
</dbReference>
<dbReference type="InterPro" id="IPR011991">
    <property type="entry name" value="ArsR-like_HTH"/>
</dbReference>
<dbReference type="Gene3D" id="1.10.10.10">
    <property type="entry name" value="Winged helix-like DNA-binding domain superfamily/Winged helix DNA-binding domain"/>
    <property type="match status" value="1"/>
</dbReference>
<keyword evidence="3" id="KW-0804">Transcription</keyword>
<name>M0MPE2_9EURY</name>
<dbReference type="PANTHER" id="PTHR33154">
    <property type="entry name" value="TRANSCRIPTIONAL REGULATOR, ARSR FAMILY"/>
    <property type="match status" value="1"/>
</dbReference>
<reference evidence="5 6" key="1">
    <citation type="journal article" date="2014" name="PLoS Genet.">
        <title>Phylogenetically driven sequencing of extremely halophilic archaea reveals strategies for static and dynamic osmo-response.</title>
        <authorList>
            <person name="Becker E.A."/>
            <person name="Seitzer P.M."/>
            <person name="Tritt A."/>
            <person name="Larsen D."/>
            <person name="Krusor M."/>
            <person name="Yao A.I."/>
            <person name="Wu D."/>
            <person name="Madern D."/>
            <person name="Eisen J.A."/>
            <person name="Darling A.E."/>
            <person name="Facciotti M.T."/>
        </authorList>
    </citation>
    <scope>NUCLEOTIDE SEQUENCE [LARGE SCALE GENOMIC DNA]</scope>
    <source>
        <strain evidence="5 6">DSM 5350</strain>
    </source>
</reference>
<dbReference type="InterPro" id="IPR001845">
    <property type="entry name" value="HTH_ArsR_DNA-bd_dom"/>
</dbReference>
<keyword evidence="2" id="KW-0238">DNA-binding</keyword>
<comment type="caution">
    <text evidence="5">The sequence shown here is derived from an EMBL/GenBank/DDBJ whole genome shotgun (WGS) entry which is preliminary data.</text>
</comment>
<keyword evidence="6" id="KW-1185">Reference proteome</keyword>
<dbReference type="InterPro" id="IPR036388">
    <property type="entry name" value="WH-like_DNA-bd_sf"/>
</dbReference>
<evidence type="ECO:0000313" key="6">
    <source>
        <dbReference type="Proteomes" id="UP000011669"/>
    </source>
</evidence>
<evidence type="ECO:0000313" key="5">
    <source>
        <dbReference type="EMBL" id="EMA47243.1"/>
    </source>
</evidence>
<dbReference type="CDD" id="cd00090">
    <property type="entry name" value="HTH_ARSR"/>
    <property type="match status" value="1"/>
</dbReference>
<dbReference type="SUPFAM" id="SSF46785">
    <property type="entry name" value="Winged helix' DNA-binding domain"/>
    <property type="match status" value="1"/>
</dbReference>
<keyword evidence="1" id="KW-0805">Transcription regulation</keyword>
<accession>M0MPE2</accession>
<dbReference type="SMART" id="SM00418">
    <property type="entry name" value="HTH_ARSR"/>
    <property type="match status" value="1"/>
</dbReference>
<evidence type="ECO:0000259" key="4">
    <source>
        <dbReference type="SMART" id="SM00418"/>
    </source>
</evidence>
<evidence type="ECO:0000256" key="1">
    <source>
        <dbReference type="ARBA" id="ARBA00023015"/>
    </source>
</evidence>
<dbReference type="InterPro" id="IPR036390">
    <property type="entry name" value="WH_DNA-bd_sf"/>
</dbReference>
<dbReference type="OrthoDB" id="56053at2157"/>
<dbReference type="Proteomes" id="UP000011669">
    <property type="component" value="Unassembled WGS sequence"/>
</dbReference>
<dbReference type="RefSeq" id="WP_006076251.1">
    <property type="nucleotide sequence ID" value="NZ_AOMD01000009.1"/>
</dbReference>
<dbReference type="PANTHER" id="PTHR33154:SF33">
    <property type="entry name" value="TRANSCRIPTIONAL REPRESSOR SDPR"/>
    <property type="match status" value="1"/>
</dbReference>
<dbReference type="Pfam" id="PF03551">
    <property type="entry name" value="PadR"/>
    <property type="match status" value="1"/>
</dbReference>
<gene>
    <name evidence="5" type="ORF">C449_02235</name>
</gene>
<dbReference type="InParanoid" id="M0MPE2"/>
<evidence type="ECO:0000256" key="3">
    <source>
        <dbReference type="ARBA" id="ARBA00023163"/>
    </source>
</evidence>
<dbReference type="GO" id="GO:0003700">
    <property type="term" value="F:DNA-binding transcription factor activity"/>
    <property type="evidence" value="ECO:0007669"/>
    <property type="project" value="InterPro"/>
</dbReference>
<dbReference type="AlphaFoldDB" id="M0MPE2"/>
<sequence>MSLTLTDAKRTILALLADKPRHGYALASEVGVQGSTMYEHLQQLEGAGYVTSHEDGRRRMYKLTRRGELTVEADQIGDSTG</sequence>
<organism evidence="5 6">
    <name type="scientific">Halococcus saccharolyticus DSM 5350</name>
    <dbReference type="NCBI Taxonomy" id="1227455"/>
    <lineage>
        <taxon>Archaea</taxon>
        <taxon>Methanobacteriati</taxon>
        <taxon>Methanobacteriota</taxon>
        <taxon>Stenosarchaea group</taxon>
        <taxon>Halobacteria</taxon>
        <taxon>Halobacteriales</taxon>
        <taxon>Halococcaceae</taxon>
        <taxon>Halococcus</taxon>
    </lineage>
</organism>
<proteinExistence type="predicted"/>